<dbReference type="SMART" id="SM00034">
    <property type="entry name" value="CLECT"/>
    <property type="match status" value="1"/>
</dbReference>
<dbReference type="AlphaFoldDB" id="A0ABD0LVS1"/>
<feature type="domain" description="C-type lectin" evidence="1">
    <location>
        <begin position="82"/>
        <end position="195"/>
    </location>
</feature>
<organism evidence="2 3">
    <name type="scientific">Batillaria attramentaria</name>
    <dbReference type="NCBI Taxonomy" id="370345"/>
    <lineage>
        <taxon>Eukaryota</taxon>
        <taxon>Metazoa</taxon>
        <taxon>Spiralia</taxon>
        <taxon>Lophotrochozoa</taxon>
        <taxon>Mollusca</taxon>
        <taxon>Gastropoda</taxon>
        <taxon>Caenogastropoda</taxon>
        <taxon>Sorbeoconcha</taxon>
        <taxon>Cerithioidea</taxon>
        <taxon>Batillariidae</taxon>
        <taxon>Batillaria</taxon>
    </lineage>
</organism>
<accession>A0ABD0LVS1</accession>
<dbReference type="PROSITE" id="PS50041">
    <property type="entry name" value="C_TYPE_LECTIN_2"/>
    <property type="match status" value="1"/>
</dbReference>
<proteinExistence type="predicted"/>
<dbReference type="InterPro" id="IPR001304">
    <property type="entry name" value="C-type_lectin-like"/>
</dbReference>
<dbReference type="Gene3D" id="3.10.100.10">
    <property type="entry name" value="Mannose-Binding Protein A, subunit A"/>
    <property type="match status" value="1"/>
</dbReference>
<dbReference type="SUPFAM" id="SSF56436">
    <property type="entry name" value="C-type lectin-like"/>
    <property type="match status" value="1"/>
</dbReference>
<sequence>MLIIHDNNCYFAEFPEDTERVQLGGNSVHTEEALIAVIEHGHGGVPHGPDLAVHSSNLSYVRSKYQDILADFHSCKDGWTHFQGSCYVILSEIVPWTSAKIMCEALGGGLLEIHSKPENDFITQLARHNGTRYVWLGLTDLAYERKWVWISSGQAPDYKNWISGAPNNLHSHEGGEDCAFLHVPDSGRWGDYYCDLYRDNDPYHIAAACEAK</sequence>
<comment type="caution">
    <text evidence="2">The sequence shown here is derived from an EMBL/GenBank/DDBJ whole genome shotgun (WGS) entry which is preliminary data.</text>
</comment>
<dbReference type="InterPro" id="IPR050111">
    <property type="entry name" value="C-type_lectin/snaclec_domain"/>
</dbReference>
<dbReference type="Pfam" id="PF00059">
    <property type="entry name" value="Lectin_C"/>
    <property type="match status" value="1"/>
</dbReference>
<evidence type="ECO:0000259" key="1">
    <source>
        <dbReference type="PROSITE" id="PS50041"/>
    </source>
</evidence>
<dbReference type="InterPro" id="IPR016187">
    <property type="entry name" value="CTDL_fold"/>
</dbReference>
<protein>
    <recommendedName>
        <fullName evidence="1">C-type lectin domain-containing protein</fullName>
    </recommendedName>
</protein>
<evidence type="ECO:0000313" key="2">
    <source>
        <dbReference type="EMBL" id="KAK7503124.1"/>
    </source>
</evidence>
<evidence type="ECO:0000313" key="3">
    <source>
        <dbReference type="Proteomes" id="UP001519460"/>
    </source>
</evidence>
<name>A0ABD0LVS1_9CAEN</name>
<dbReference type="InterPro" id="IPR016186">
    <property type="entry name" value="C-type_lectin-like/link_sf"/>
</dbReference>
<dbReference type="PANTHER" id="PTHR22803">
    <property type="entry name" value="MANNOSE, PHOSPHOLIPASE, LECTIN RECEPTOR RELATED"/>
    <property type="match status" value="1"/>
</dbReference>
<dbReference type="CDD" id="cd00037">
    <property type="entry name" value="CLECT"/>
    <property type="match status" value="1"/>
</dbReference>
<gene>
    <name evidence="2" type="ORF">BaRGS_00005750</name>
</gene>
<dbReference type="EMBL" id="JACVVK020000022">
    <property type="protein sequence ID" value="KAK7503124.1"/>
    <property type="molecule type" value="Genomic_DNA"/>
</dbReference>
<keyword evidence="3" id="KW-1185">Reference proteome</keyword>
<dbReference type="Proteomes" id="UP001519460">
    <property type="component" value="Unassembled WGS sequence"/>
</dbReference>
<reference evidence="2 3" key="1">
    <citation type="journal article" date="2023" name="Sci. Data">
        <title>Genome assembly of the Korean intertidal mud-creeper Batillaria attramentaria.</title>
        <authorList>
            <person name="Patra A.K."/>
            <person name="Ho P.T."/>
            <person name="Jun S."/>
            <person name="Lee S.J."/>
            <person name="Kim Y."/>
            <person name="Won Y.J."/>
        </authorList>
    </citation>
    <scope>NUCLEOTIDE SEQUENCE [LARGE SCALE GENOMIC DNA]</scope>
    <source>
        <strain evidence="2">Wonlab-2016</strain>
    </source>
</reference>